<accession>A0A1B2ELV8</accession>
<keyword evidence="1" id="KW-0732">Signal</keyword>
<protein>
    <recommendedName>
        <fullName evidence="3">AsmA-like C-terminal domain-containing protein</fullName>
    </recommendedName>
</protein>
<gene>
    <name evidence="2" type="ORF">BB934_23410</name>
</gene>
<name>A0A1B2ELV8_9HYPH</name>
<dbReference type="RefSeq" id="WP_099511883.1">
    <property type="nucleotide sequence ID" value="NZ_CP016616.1"/>
</dbReference>
<evidence type="ECO:0000256" key="1">
    <source>
        <dbReference type="SAM" id="SignalP"/>
    </source>
</evidence>
<sequence>MRLRYRAGICTLALIAGSAAMSFEPAVLRDLAIDKDGRRIVVGAVRVPLWSAAFAQSADSLTLENVSFTSGSATYEAKSIALSGVSSTRAEIEALFSAGSAEPMESRLKRVNAKQVTIPEARIRQTLGKDTQTTTYKNIALNDISQGRIASALIETSAMEVSGAKDNALVSTGRTSMSDLDLPAMAHLFESKSDTGSTPHAKIYGAFSIENVELADNQAGITLKVARLGGQDFMARPTKDSWNGTLGLITEMADRPELSSEDQARLLPAIADLADSFQIGAVEATDIEMISKAKDSPGQFRVARIAYTGGTETRPADVRWEGLAFSDKDNRFKLDGVSFTGFSFKQTFDGLRKLGGKSLDDIDPATARSLIPTLGTLRLSGLSLDGTADDEGRKVKVQASFKGFELTADKPVNAIPTNIRIELQNFAMVLPPKSSDDGIKELVALGYKTIDVSLLAAATWNAAANEVALSEVSFQGQDMGNVAVTGIIGNVGKDLFDADTAIAAVALAGARAKALDVTIENKGLFERYLDKAAKEQKTKPESLRRAYAAGAAFVVPAMIGSSEQARTLSQAIARFIAKPGKLTINATPKDPSGFGIVEAVLLPDPKAILDKLNVSAKAE</sequence>
<dbReference type="AlphaFoldDB" id="A0A1B2ELV8"/>
<feature type="signal peptide" evidence="1">
    <location>
        <begin position="1"/>
        <end position="22"/>
    </location>
</feature>
<dbReference type="OrthoDB" id="8145316at2"/>
<dbReference type="EMBL" id="CP016616">
    <property type="protein sequence ID" value="ANY80812.1"/>
    <property type="molecule type" value="Genomic_DNA"/>
</dbReference>
<organism evidence="2">
    <name type="scientific">Microvirga ossetica</name>
    <dbReference type="NCBI Taxonomy" id="1882682"/>
    <lineage>
        <taxon>Bacteria</taxon>
        <taxon>Pseudomonadati</taxon>
        <taxon>Pseudomonadota</taxon>
        <taxon>Alphaproteobacteria</taxon>
        <taxon>Hyphomicrobiales</taxon>
        <taxon>Methylobacteriaceae</taxon>
        <taxon>Microvirga</taxon>
    </lineage>
</organism>
<evidence type="ECO:0000313" key="2">
    <source>
        <dbReference type="EMBL" id="ANY80812.1"/>
    </source>
</evidence>
<evidence type="ECO:0008006" key="3">
    <source>
        <dbReference type="Google" id="ProtNLM"/>
    </source>
</evidence>
<proteinExistence type="predicted"/>
<reference evidence="2" key="1">
    <citation type="submission" date="2016-07" db="EMBL/GenBank/DDBJ databases">
        <title>Microvirga ossetica sp. nov. a new species of rhizobia isolated from root nodules of the legume species Vicia alpestris Steven originated from North Ossetia region in the Caucasus.</title>
        <authorList>
            <person name="Safronova V.I."/>
            <person name="Kuznetsova I.G."/>
            <person name="Sazanova A.L."/>
            <person name="Belimov A."/>
            <person name="Andronov E."/>
            <person name="Osledkin Y.S."/>
            <person name="Onishchuk O.P."/>
            <person name="Kurchak O.N."/>
            <person name="Shaposhnikov A.I."/>
            <person name="Willems A."/>
            <person name="Tikhonovich I.A."/>
        </authorList>
    </citation>
    <scope>NUCLEOTIDE SEQUENCE [LARGE SCALE GENOMIC DNA]</scope>
    <source>
        <strain evidence="2">V5/3M</strain>
    </source>
</reference>
<feature type="chain" id="PRO_5008536081" description="AsmA-like C-terminal domain-containing protein" evidence="1">
    <location>
        <begin position="23"/>
        <end position="619"/>
    </location>
</feature>
<dbReference type="KEGG" id="moc:BB934_23410"/>